<evidence type="ECO:0000256" key="1">
    <source>
        <dbReference type="ARBA" id="ARBA00008725"/>
    </source>
</evidence>
<feature type="signal peptide" evidence="2">
    <location>
        <begin position="1"/>
        <end position="26"/>
    </location>
</feature>
<name>A0ABR7PWU6_9BURK</name>
<dbReference type="Pfam" id="PF12849">
    <property type="entry name" value="PBP_like_2"/>
    <property type="match status" value="1"/>
</dbReference>
<dbReference type="EMBL" id="VZQQ01000038">
    <property type="protein sequence ID" value="MBC8750747.1"/>
    <property type="molecule type" value="Genomic_DNA"/>
</dbReference>
<evidence type="ECO:0000256" key="2">
    <source>
        <dbReference type="SAM" id="SignalP"/>
    </source>
</evidence>
<dbReference type="Proteomes" id="UP000736373">
    <property type="component" value="Unassembled WGS sequence"/>
</dbReference>
<evidence type="ECO:0000313" key="5">
    <source>
        <dbReference type="Proteomes" id="UP000736373"/>
    </source>
</evidence>
<reference evidence="4 5" key="1">
    <citation type="submission" date="2019-09" db="EMBL/GenBank/DDBJ databases">
        <title>Paraburkholderia podalyriae sp. nov., A South African Podalyria-associated rhizobium.</title>
        <authorList>
            <person name="Mavima L."/>
            <person name="Beukes C.W."/>
            <person name="Palmer M."/>
            <person name="De Meyer S.E."/>
            <person name="James E.K."/>
            <person name="Maluk M."/>
            <person name="Avontuur J.R."/>
            <person name="Chan W.Y."/>
            <person name="Venter S.N."/>
            <person name="Steenkamp E.T."/>
        </authorList>
    </citation>
    <scope>NUCLEOTIDE SEQUENCE [LARGE SCALE GENOMIC DNA]</scope>
    <source>
        <strain evidence="4 5">WC7.3b</strain>
    </source>
</reference>
<sequence length="444" mass="44524">MKSSKRKICQVLALVISGIGASAAMAAGPLVQGGGSSLVAPTIGNLTPTATGEIGLFGTSEATFTYYSVGSGAGQNAFLGNQPTFLSPGLTGTVDFANSDAALSASQVTAYNSSSVGSASGPLIQIPYIVTPITVPLVNGPAVTSTTTPQTTPGQTHSIALNDNDLCGIYSGKIANWNQVINPETTSAYALSAPISVVYRSDGSGTTELLTRHLAAVCTTANTATGVTFVDSLTFTASFPSGVPSNFVAASGSGGVRTSLTTLSSAGTAAVAYLSPDYTNTFLAPSSTVVTPTGALQLAVASLVNATNGLYYAPTYANATTALGSVASPGGSQTAAANPVNWAPVSGPNYKSLANPASGYAVSGTSQIILSQCYASSAVTTAVHDFLNDHYTSASFASIVHGNGFDTVPSSYQTNISNIFLSNANGYNLDIGNTSVCTGTVTGR</sequence>
<keyword evidence="2" id="KW-0732">Signal</keyword>
<dbReference type="InterPro" id="IPR050962">
    <property type="entry name" value="Phosphate-bind_PstS"/>
</dbReference>
<evidence type="ECO:0000313" key="4">
    <source>
        <dbReference type="EMBL" id="MBC8750747.1"/>
    </source>
</evidence>
<gene>
    <name evidence="4" type="ORF">F6X42_30440</name>
</gene>
<keyword evidence="5" id="KW-1185">Reference proteome</keyword>
<evidence type="ECO:0000259" key="3">
    <source>
        <dbReference type="Pfam" id="PF12849"/>
    </source>
</evidence>
<dbReference type="RefSeq" id="WP_187637685.1">
    <property type="nucleotide sequence ID" value="NZ_VZQQ01000038.1"/>
</dbReference>
<feature type="chain" id="PRO_5046113488" evidence="2">
    <location>
        <begin position="27"/>
        <end position="444"/>
    </location>
</feature>
<dbReference type="SUPFAM" id="SSF53850">
    <property type="entry name" value="Periplasmic binding protein-like II"/>
    <property type="match status" value="1"/>
</dbReference>
<proteinExistence type="inferred from homology"/>
<comment type="similarity">
    <text evidence="1">Belongs to the PstS family.</text>
</comment>
<comment type="caution">
    <text evidence="4">The sequence shown here is derived from an EMBL/GenBank/DDBJ whole genome shotgun (WGS) entry which is preliminary data.</text>
</comment>
<dbReference type="PANTHER" id="PTHR42996:SF1">
    <property type="entry name" value="PHOSPHATE-BINDING PROTEIN PSTS"/>
    <property type="match status" value="1"/>
</dbReference>
<accession>A0ABR7PWU6</accession>
<dbReference type="PANTHER" id="PTHR42996">
    <property type="entry name" value="PHOSPHATE-BINDING PROTEIN PSTS"/>
    <property type="match status" value="1"/>
</dbReference>
<feature type="domain" description="PBP" evidence="3">
    <location>
        <begin position="31"/>
        <end position="320"/>
    </location>
</feature>
<organism evidence="4 5">
    <name type="scientific">Paraburkholderia podalyriae</name>
    <dbReference type="NCBI Taxonomy" id="1938811"/>
    <lineage>
        <taxon>Bacteria</taxon>
        <taxon>Pseudomonadati</taxon>
        <taxon>Pseudomonadota</taxon>
        <taxon>Betaproteobacteria</taxon>
        <taxon>Burkholderiales</taxon>
        <taxon>Burkholderiaceae</taxon>
        <taxon>Paraburkholderia</taxon>
    </lineage>
</organism>
<dbReference type="Gene3D" id="3.40.190.10">
    <property type="entry name" value="Periplasmic binding protein-like II"/>
    <property type="match status" value="2"/>
</dbReference>
<protein>
    <submittedName>
        <fullName evidence="4">Phosphate ABC transporter substrate-binding protein</fullName>
    </submittedName>
</protein>
<dbReference type="InterPro" id="IPR024370">
    <property type="entry name" value="PBP_domain"/>
</dbReference>